<dbReference type="InterPro" id="IPR013785">
    <property type="entry name" value="Aldolase_TIM"/>
</dbReference>
<evidence type="ECO:0000256" key="5">
    <source>
        <dbReference type="ARBA" id="ARBA00022691"/>
    </source>
</evidence>
<feature type="modified residue" description="N6-(pyridoxal phosphate)lysine" evidence="12">
    <location>
        <position position="302"/>
    </location>
</feature>
<comment type="cofactor">
    <cofactor evidence="2">
        <name>[4Fe-4S] cluster</name>
        <dbReference type="ChEBI" id="CHEBI:49883"/>
    </cofactor>
</comment>
<keyword evidence="6 11" id="KW-0479">Metal-binding</keyword>
<keyword evidence="7 12" id="KW-0663">Pyridoxal phosphate</keyword>
<comment type="similarity">
    <text evidence="3">Belongs to the radical SAM superfamily. KamA family.</text>
</comment>
<keyword evidence="9 11" id="KW-0411">Iron-sulfur</keyword>
<reference evidence="14 15" key="1">
    <citation type="submission" date="2018-06" db="EMBL/GenBank/DDBJ databases">
        <authorList>
            <consortium name="Pathogen Informatics"/>
            <person name="Doyle S."/>
        </authorList>
    </citation>
    <scope>NUCLEOTIDE SEQUENCE [LARGE SCALE GENOMIC DNA]</scope>
    <source>
        <strain evidence="14 15">NCTC10717</strain>
    </source>
</reference>
<dbReference type="SUPFAM" id="SSF102114">
    <property type="entry name" value="Radical SAM enzymes"/>
    <property type="match status" value="1"/>
</dbReference>
<evidence type="ECO:0000256" key="7">
    <source>
        <dbReference type="ARBA" id="ARBA00022898"/>
    </source>
</evidence>
<feature type="domain" description="Radical SAM core" evidence="13">
    <location>
        <begin position="76"/>
        <end position="288"/>
    </location>
</feature>
<dbReference type="EMBL" id="UHIA01000004">
    <property type="protein sequence ID" value="SUO98266.1"/>
    <property type="molecule type" value="Genomic_DNA"/>
</dbReference>
<evidence type="ECO:0000256" key="6">
    <source>
        <dbReference type="ARBA" id="ARBA00022723"/>
    </source>
</evidence>
<evidence type="ECO:0000256" key="9">
    <source>
        <dbReference type="ARBA" id="ARBA00023014"/>
    </source>
</evidence>
<dbReference type="NCBIfam" id="TIGR00238">
    <property type="entry name" value="KamA family radical SAM protein"/>
    <property type="match status" value="1"/>
</dbReference>
<dbReference type="GO" id="GO:0051539">
    <property type="term" value="F:4 iron, 4 sulfur cluster binding"/>
    <property type="evidence" value="ECO:0007669"/>
    <property type="project" value="UniProtKB-KW"/>
</dbReference>
<evidence type="ECO:0000313" key="15">
    <source>
        <dbReference type="Proteomes" id="UP000254575"/>
    </source>
</evidence>
<evidence type="ECO:0000313" key="14">
    <source>
        <dbReference type="EMBL" id="SUO98266.1"/>
    </source>
</evidence>
<dbReference type="PROSITE" id="PS51918">
    <property type="entry name" value="RADICAL_SAM"/>
    <property type="match status" value="1"/>
</dbReference>
<dbReference type="Proteomes" id="UP000254575">
    <property type="component" value="Unassembled WGS sequence"/>
</dbReference>
<comment type="cofactor">
    <cofactor evidence="1 12">
        <name>pyridoxal 5'-phosphate</name>
        <dbReference type="ChEBI" id="CHEBI:597326"/>
    </cofactor>
</comment>
<evidence type="ECO:0000256" key="11">
    <source>
        <dbReference type="PIRSR" id="PIRSR004911-1"/>
    </source>
</evidence>
<name>A0A380N1U1_9GAMM</name>
<evidence type="ECO:0000256" key="10">
    <source>
        <dbReference type="ARBA" id="ARBA00023235"/>
    </source>
</evidence>
<gene>
    <name evidence="14" type="primary">kamA</name>
    <name evidence="14" type="ORF">NCTC10717_02008</name>
</gene>
<dbReference type="SFLD" id="SFLDG01070">
    <property type="entry name" value="PLP-dependent"/>
    <property type="match status" value="1"/>
</dbReference>
<dbReference type="PANTHER" id="PTHR30538">
    <property type="entry name" value="LYSINE 2,3-AMINOMUTASE-RELATED"/>
    <property type="match status" value="1"/>
</dbReference>
<evidence type="ECO:0000256" key="8">
    <source>
        <dbReference type="ARBA" id="ARBA00023004"/>
    </source>
</evidence>
<evidence type="ECO:0000256" key="2">
    <source>
        <dbReference type="ARBA" id="ARBA00001966"/>
    </source>
</evidence>
<dbReference type="AlphaFoldDB" id="A0A380N1U1"/>
<keyword evidence="10 14" id="KW-0413">Isomerase</keyword>
<evidence type="ECO:0000256" key="1">
    <source>
        <dbReference type="ARBA" id="ARBA00001933"/>
    </source>
</evidence>
<evidence type="ECO:0000256" key="4">
    <source>
        <dbReference type="ARBA" id="ARBA00022485"/>
    </source>
</evidence>
<dbReference type="PIRSF" id="PIRSF004911">
    <property type="entry name" value="DUF160"/>
    <property type="match status" value="1"/>
</dbReference>
<dbReference type="GO" id="GO:0050066">
    <property type="term" value="F:L-lysine 2,3-aminomutase activity"/>
    <property type="evidence" value="ECO:0007669"/>
    <property type="project" value="UniProtKB-EC"/>
</dbReference>
<proteinExistence type="inferred from homology"/>
<evidence type="ECO:0000256" key="3">
    <source>
        <dbReference type="ARBA" id="ARBA00008703"/>
    </source>
</evidence>
<dbReference type="Pfam" id="PF04055">
    <property type="entry name" value="Radical_SAM"/>
    <property type="match status" value="1"/>
</dbReference>
<feature type="binding site" evidence="11">
    <location>
        <position position="94"/>
    </location>
    <ligand>
        <name>[4Fe-4S] cluster</name>
        <dbReference type="ChEBI" id="CHEBI:49883"/>
        <note>4Fe-4S-S-AdoMet</note>
    </ligand>
</feature>
<dbReference type="CDD" id="cd01335">
    <property type="entry name" value="Radical_SAM"/>
    <property type="match status" value="1"/>
</dbReference>
<keyword evidence="5" id="KW-0949">S-adenosyl-L-methionine</keyword>
<dbReference type="InterPro" id="IPR058240">
    <property type="entry name" value="rSAM_sf"/>
</dbReference>
<accession>A0A380N1U1</accession>
<feature type="binding site" evidence="11">
    <location>
        <position position="90"/>
    </location>
    <ligand>
        <name>[4Fe-4S] cluster</name>
        <dbReference type="ChEBI" id="CHEBI:49883"/>
        <note>4Fe-4S-S-AdoMet</note>
    </ligand>
</feature>
<feature type="binding site" evidence="11">
    <location>
        <position position="97"/>
    </location>
    <ligand>
        <name>[4Fe-4S] cluster</name>
        <dbReference type="ChEBI" id="CHEBI:49883"/>
        <note>4Fe-4S-S-AdoMet</note>
    </ligand>
</feature>
<keyword evidence="15" id="KW-1185">Reference proteome</keyword>
<dbReference type="Gene3D" id="3.20.20.70">
    <property type="entry name" value="Aldolase class I"/>
    <property type="match status" value="1"/>
</dbReference>
<organism evidence="14 15">
    <name type="scientific">Suttonella indologenes</name>
    <dbReference type="NCBI Taxonomy" id="13276"/>
    <lineage>
        <taxon>Bacteria</taxon>
        <taxon>Pseudomonadati</taxon>
        <taxon>Pseudomonadota</taxon>
        <taxon>Gammaproteobacteria</taxon>
        <taxon>Cardiobacteriales</taxon>
        <taxon>Cardiobacteriaceae</taxon>
        <taxon>Suttonella</taxon>
    </lineage>
</organism>
<dbReference type="RefSeq" id="WP_115219113.1">
    <property type="nucleotide sequence ID" value="NZ_UHIA01000004.1"/>
</dbReference>
<dbReference type="InterPro" id="IPR007197">
    <property type="entry name" value="rSAM"/>
</dbReference>
<dbReference type="EC" id="5.4.3.2" evidence="14"/>
<dbReference type="InterPro" id="IPR003739">
    <property type="entry name" value="Lys_aminomutase/Glu_NH3_mut"/>
</dbReference>
<dbReference type="SFLD" id="SFLDS00029">
    <property type="entry name" value="Radical_SAM"/>
    <property type="match status" value="1"/>
</dbReference>
<evidence type="ECO:0000259" key="13">
    <source>
        <dbReference type="PROSITE" id="PS51918"/>
    </source>
</evidence>
<protein>
    <submittedName>
        <fullName evidence="14">L-lysine 2,3-aminomutase</fullName>
        <ecNumber evidence="14">5.4.3.2</ecNumber>
    </submittedName>
</protein>
<keyword evidence="4 11" id="KW-0004">4Fe-4S</keyword>
<keyword evidence="8" id="KW-0408">Iron</keyword>
<dbReference type="PANTHER" id="PTHR30538:SF1">
    <property type="entry name" value="L-LYSINE 2,3-AMINOMUTASE"/>
    <property type="match status" value="1"/>
</dbReference>
<evidence type="ECO:0000256" key="12">
    <source>
        <dbReference type="PIRSR" id="PIRSR603739-50"/>
    </source>
</evidence>
<sequence>MKTETLLAHLPAQSRKALLKNYQFAMTDTMRQAFSQSEQGIGAQFIPDVRELNILPQELSDPIADDPFSPLPFLVHRYHNRVLWKIAPTCAVYCRFCFRKEHIGRKGEHPQTVDIQAALAYIAAHPQIEEVILSGGDPMTLSAPRLAAFLLPLREIGHVQRIRLHTRVPVVAPDDVREDYLQVLRDSGKQLAFVIHVNHAAEFTAAADAVIARLQHEALLLSQSVLLKGVNDSVEILKSLTDALLVRRIRPYYLHHLDMARGTSHFRLSLDEGIALYQDLRALVSGIALPNYVVELPNGGGKTPVLQLNEVQRAALAAMGIV</sequence>
<dbReference type="GO" id="GO:0046872">
    <property type="term" value="F:metal ion binding"/>
    <property type="evidence" value="ECO:0007669"/>
    <property type="project" value="UniProtKB-KW"/>
</dbReference>
<dbReference type="OrthoDB" id="9770937at2"/>